<dbReference type="GO" id="GO:0005789">
    <property type="term" value="C:endoplasmic reticulum membrane"/>
    <property type="evidence" value="ECO:0007669"/>
    <property type="project" value="UniProtKB-SubCell"/>
</dbReference>
<dbReference type="InterPro" id="IPR050476">
    <property type="entry name" value="Insect_CytP450_Detox"/>
</dbReference>
<evidence type="ECO:0000256" key="4">
    <source>
        <dbReference type="ARBA" id="ARBA00010617"/>
    </source>
</evidence>
<dbReference type="CDD" id="cd11056">
    <property type="entry name" value="CYP6-like"/>
    <property type="match status" value="1"/>
</dbReference>
<evidence type="ECO:0000256" key="2">
    <source>
        <dbReference type="ARBA" id="ARBA00004174"/>
    </source>
</evidence>
<comment type="cofactor">
    <cofactor evidence="1 15">
        <name>heme</name>
        <dbReference type="ChEBI" id="CHEBI:30413"/>
    </cofactor>
</comment>
<dbReference type="InterPro" id="IPR017972">
    <property type="entry name" value="Cyt_P450_CS"/>
</dbReference>
<comment type="catalytic activity">
    <reaction evidence="14">
        <text>an organic molecule + reduced [NADPH--hemoprotein reductase] + O2 = an alcohol + oxidized [NADPH--hemoprotein reductase] + H2O + H(+)</text>
        <dbReference type="Rhea" id="RHEA:17149"/>
        <dbReference type="Rhea" id="RHEA-COMP:11964"/>
        <dbReference type="Rhea" id="RHEA-COMP:11965"/>
        <dbReference type="ChEBI" id="CHEBI:15377"/>
        <dbReference type="ChEBI" id="CHEBI:15378"/>
        <dbReference type="ChEBI" id="CHEBI:15379"/>
        <dbReference type="ChEBI" id="CHEBI:30879"/>
        <dbReference type="ChEBI" id="CHEBI:57618"/>
        <dbReference type="ChEBI" id="CHEBI:58210"/>
        <dbReference type="ChEBI" id="CHEBI:142491"/>
        <dbReference type="EC" id="1.14.14.1"/>
    </reaction>
</comment>
<keyword evidence="9" id="KW-0492">Microsome</keyword>
<dbReference type="GO" id="GO:0016712">
    <property type="term" value="F:oxidoreductase activity, acting on paired donors, with incorporation or reduction of molecular oxygen, reduced flavin or flavoprotein as one donor, and incorporation of one atom of oxygen"/>
    <property type="evidence" value="ECO:0007669"/>
    <property type="project" value="UniProtKB-EC"/>
</dbReference>
<dbReference type="PRINTS" id="PR00385">
    <property type="entry name" value="P450"/>
</dbReference>
<sequence>MLLILIWSVVALAALYLYFRQLYSSLRQRGLKHFTPVPLLGNMAGMTLRYEHFSDYLKRLYDSFPEERLVGNFEFTNPLVVIRDLELVKKVTIKDFEHFLDHRTVVDDKLDPFWGRNLFSLKGDEWRNMRATLSPAFTSSKIRLMIPFMVEVGNQMISSLKKQIQESGTSSIEVEAKDLTSRFANDVIASCAFGLKVDSQAQQDNEFYEMGKEASTFKFRQLLVFFGYNSFPKLMSKLKITVFSYRTMVFFRSLISGTMREREDKNIVRPDMIHLLLEAKKGKLTHDDKVKDTDAGFATVEESAVGKAKPKVDWSQDDLIAQTMVFLIGGFETVSSSMAFALHELAINPDIQERLVKEIKEYNAKNGGKLDFNDLQKMPYMDMVVSELMRMWGPGFMVDRICIKDYNLGKPNKNSTEDYIIRRGEGLVIPVWALHRSPEFYPEPDKFDPERFSDENKNNIKSFTYLPFGIGPRNCIGILLHYN</sequence>
<dbReference type="Gene3D" id="1.10.630.10">
    <property type="entry name" value="Cytochrome P450"/>
    <property type="match status" value="1"/>
</dbReference>
<evidence type="ECO:0000313" key="17">
    <source>
        <dbReference type="EMBL" id="QPF77610.1"/>
    </source>
</evidence>
<dbReference type="PANTHER" id="PTHR24292">
    <property type="entry name" value="CYTOCHROME P450"/>
    <property type="match status" value="1"/>
</dbReference>
<dbReference type="InterPro" id="IPR002401">
    <property type="entry name" value="Cyt_P450_E_grp-I"/>
</dbReference>
<evidence type="ECO:0000256" key="15">
    <source>
        <dbReference type="PIRSR" id="PIRSR602401-1"/>
    </source>
</evidence>
<dbReference type="FunFam" id="1.10.630.10:FF:000042">
    <property type="entry name" value="Cytochrome P450"/>
    <property type="match status" value="1"/>
</dbReference>
<evidence type="ECO:0000256" key="12">
    <source>
        <dbReference type="ARBA" id="ARBA00023033"/>
    </source>
</evidence>
<keyword evidence="11 15" id="KW-0408">Iron</keyword>
<evidence type="ECO:0000256" key="13">
    <source>
        <dbReference type="ARBA" id="ARBA00023136"/>
    </source>
</evidence>
<comment type="subcellular location">
    <subcellularLocation>
        <location evidence="3">Endoplasmic reticulum membrane</location>
        <topology evidence="3">Peripheral membrane protein</topology>
    </subcellularLocation>
    <subcellularLocation>
        <location evidence="2">Microsome membrane</location>
        <topology evidence="2">Peripheral membrane protein</topology>
    </subcellularLocation>
</comment>
<dbReference type="GO" id="GO:0020037">
    <property type="term" value="F:heme binding"/>
    <property type="evidence" value="ECO:0007669"/>
    <property type="project" value="InterPro"/>
</dbReference>
<dbReference type="PANTHER" id="PTHR24292:SF54">
    <property type="entry name" value="CYP9F3-RELATED"/>
    <property type="match status" value="1"/>
</dbReference>
<keyword evidence="12 16" id="KW-0503">Monooxygenase</keyword>
<dbReference type="PROSITE" id="PS00086">
    <property type="entry name" value="CYTOCHROME_P450"/>
    <property type="match status" value="1"/>
</dbReference>
<keyword evidence="7 15" id="KW-0479">Metal-binding</keyword>
<evidence type="ECO:0000256" key="7">
    <source>
        <dbReference type="ARBA" id="ARBA00022723"/>
    </source>
</evidence>
<proteinExistence type="evidence at transcript level"/>
<dbReference type="InterPro" id="IPR036396">
    <property type="entry name" value="Cyt_P450_sf"/>
</dbReference>
<dbReference type="InterPro" id="IPR001128">
    <property type="entry name" value="Cyt_P450"/>
</dbReference>
<feature type="binding site" description="axial binding residue" evidence="15">
    <location>
        <position position="475"/>
    </location>
    <ligand>
        <name>heme</name>
        <dbReference type="ChEBI" id="CHEBI:30413"/>
    </ligand>
    <ligandPart>
        <name>Fe</name>
        <dbReference type="ChEBI" id="CHEBI:18248"/>
    </ligandPart>
</feature>
<evidence type="ECO:0000256" key="6">
    <source>
        <dbReference type="ARBA" id="ARBA00022617"/>
    </source>
</evidence>
<evidence type="ECO:0000256" key="11">
    <source>
        <dbReference type="ARBA" id="ARBA00023004"/>
    </source>
</evidence>
<dbReference type="Pfam" id="PF00067">
    <property type="entry name" value="p450"/>
    <property type="match status" value="1"/>
</dbReference>
<accession>A0A7S9GLA5</accession>
<evidence type="ECO:0000256" key="5">
    <source>
        <dbReference type="ARBA" id="ARBA00012109"/>
    </source>
</evidence>
<protein>
    <recommendedName>
        <fullName evidence="5">unspecific monooxygenase</fullName>
        <ecNumber evidence="5">1.14.14.1</ecNumber>
    </recommendedName>
</protein>
<keyword evidence="6 15" id="KW-0349">Heme</keyword>
<reference evidence="17" key="1">
    <citation type="submission" date="2020-02" db="EMBL/GenBank/DDBJ databases">
        <title>Cloning of cDNAs encoding cytochrome P450 monooxygenases in the antennae of Ostrinia furnacalis.</title>
        <authorList>
            <person name="Liu S."/>
        </authorList>
    </citation>
    <scope>NUCLEOTIDE SEQUENCE</scope>
</reference>
<dbReference type="PRINTS" id="PR00463">
    <property type="entry name" value="EP450I"/>
</dbReference>
<dbReference type="AlphaFoldDB" id="A0A7S9GLA5"/>
<comment type="similarity">
    <text evidence="4 16">Belongs to the cytochrome P450 family.</text>
</comment>
<dbReference type="EC" id="1.14.14.1" evidence="5"/>
<evidence type="ECO:0000256" key="14">
    <source>
        <dbReference type="ARBA" id="ARBA00047827"/>
    </source>
</evidence>
<keyword evidence="10 16" id="KW-0560">Oxidoreductase</keyword>
<evidence type="ECO:0000256" key="1">
    <source>
        <dbReference type="ARBA" id="ARBA00001971"/>
    </source>
</evidence>
<evidence type="ECO:0000256" key="16">
    <source>
        <dbReference type="RuleBase" id="RU000461"/>
    </source>
</evidence>
<evidence type="ECO:0000256" key="3">
    <source>
        <dbReference type="ARBA" id="ARBA00004406"/>
    </source>
</evidence>
<dbReference type="SUPFAM" id="SSF48264">
    <property type="entry name" value="Cytochrome P450"/>
    <property type="match status" value="1"/>
</dbReference>
<dbReference type="GO" id="GO:0005506">
    <property type="term" value="F:iron ion binding"/>
    <property type="evidence" value="ECO:0007669"/>
    <property type="project" value="InterPro"/>
</dbReference>
<dbReference type="EMBL" id="MT039803">
    <property type="protein sequence ID" value="QPF77610.1"/>
    <property type="molecule type" value="mRNA"/>
</dbReference>
<organism evidence="17">
    <name type="scientific">Ostrinia furnacalis</name>
    <name type="common">Asian corn borer</name>
    <dbReference type="NCBI Taxonomy" id="93504"/>
    <lineage>
        <taxon>Eukaryota</taxon>
        <taxon>Metazoa</taxon>
        <taxon>Ecdysozoa</taxon>
        <taxon>Arthropoda</taxon>
        <taxon>Hexapoda</taxon>
        <taxon>Insecta</taxon>
        <taxon>Pterygota</taxon>
        <taxon>Neoptera</taxon>
        <taxon>Endopterygota</taxon>
        <taxon>Lepidoptera</taxon>
        <taxon>Glossata</taxon>
        <taxon>Ditrysia</taxon>
        <taxon>Pyraloidea</taxon>
        <taxon>Crambidae</taxon>
        <taxon>Pyraustinae</taxon>
        <taxon>Ostrinia</taxon>
    </lineage>
</organism>
<keyword evidence="8" id="KW-0256">Endoplasmic reticulum</keyword>
<evidence type="ECO:0000256" key="9">
    <source>
        <dbReference type="ARBA" id="ARBA00022848"/>
    </source>
</evidence>
<evidence type="ECO:0000256" key="8">
    <source>
        <dbReference type="ARBA" id="ARBA00022824"/>
    </source>
</evidence>
<name>A0A7S9GLA5_OSTFU</name>
<keyword evidence="13" id="KW-0472">Membrane</keyword>
<evidence type="ECO:0000256" key="10">
    <source>
        <dbReference type="ARBA" id="ARBA00023002"/>
    </source>
</evidence>